<proteinExistence type="predicted"/>
<dbReference type="SUPFAM" id="SSF52047">
    <property type="entry name" value="RNI-like"/>
    <property type="match status" value="1"/>
</dbReference>
<dbReference type="EMBL" id="MK072387">
    <property type="protein sequence ID" value="AYV83196.1"/>
    <property type="molecule type" value="Genomic_DNA"/>
</dbReference>
<name>A0A3G5A7F7_9VIRU</name>
<dbReference type="Gene3D" id="3.80.10.10">
    <property type="entry name" value="Ribonuclease Inhibitor"/>
    <property type="match status" value="1"/>
</dbReference>
<gene>
    <name evidence="1" type="ORF">Hyperionvirus5_2</name>
</gene>
<protein>
    <submittedName>
        <fullName evidence="1">Uncharacterized protein</fullName>
    </submittedName>
</protein>
<evidence type="ECO:0000313" key="1">
    <source>
        <dbReference type="EMBL" id="AYV83196.1"/>
    </source>
</evidence>
<accession>A0A3G5A7F7</accession>
<reference evidence="1" key="1">
    <citation type="submission" date="2018-10" db="EMBL/GenBank/DDBJ databases">
        <title>Hidden diversity of soil giant viruses.</title>
        <authorList>
            <person name="Schulz F."/>
            <person name="Alteio L."/>
            <person name="Goudeau D."/>
            <person name="Ryan E.M."/>
            <person name="Malmstrom R.R."/>
            <person name="Blanchard J."/>
            <person name="Woyke T."/>
        </authorList>
    </citation>
    <scope>NUCLEOTIDE SEQUENCE</scope>
    <source>
        <strain evidence="1">HYV1</strain>
    </source>
</reference>
<organism evidence="1">
    <name type="scientific">Hyperionvirus sp</name>
    <dbReference type="NCBI Taxonomy" id="2487770"/>
    <lineage>
        <taxon>Viruses</taxon>
        <taxon>Varidnaviria</taxon>
        <taxon>Bamfordvirae</taxon>
        <taxon>Nucleocytoviricota</taxon>
        <taxon>Megaviricetes</taxon>
        <taxon>Imitervirales</taxon>
        <taxon>Mimiviridae</taxon>
        <taxon>Klosneuvirinae</taxon>
    </lineage>
</organism>
<dbReference type="InterPro" id="IPR032675">
    <property type="entry name" value="LRR_dom_sf"/>
</dbReference>
<sequence length="328" mass="37736">MVRLRKLRCHQYNLFRILKPDQLPPNLAYLEIAASGMDFSMFEKLTDLRVRWQNVYYGPTGFPSTLTRLVILGNVLLPDSKISGLDGLRSVEFCNLDDFFTIFESPGCQLKLTDLGIKLPHRHYVEASKKLKFTENLNARILANLRSIESLTWQFAVIPLNFFDSMVCLKRIKILGFGEFVRGSFIEIPSVTEVEFDNVYHWQGIVKYFPNVRSLTLRLCEFENPLKKPLMDLEELEIMNCGVSDLGLKKWNCIMRSVYLRIIDCNIGPDVFEKITGESVTCNFGLCYASFGGVFQKMWGLRKLCLPDFSGFPITTFRQVPYVVGRCI</sequence>